<dbReference type="PANTHER" id="PTHR22950">
    <property type="entry name" value="AMINO ACID TRANSPORTER"/>
    <property type="match status" value="1"/>
</dbReference>
<evidence type="ECO:0000256" key="5">
    <source>
        <dbReference type="ARBA" id="ARBA00022970"/>
    </source>
</evidence>
<keyword evidence="7 8" id="KW-0472">Membrane</keyword>
<proteinExistence type="inferred from homology"/>
<dbReference type="GO" id="GO:0015179">
    <property type="term" value="F:L-amino acid transmembrane transporter activity"/>
    <property type="evidence" value="ECO:0007669"/>
    <property type="project" value="TreeGrafter"/>
</dbReference>
<feature type="transmembrane region" description="Helical" evidence="8">
    <location>
        <begin position="226"/>
        <end position="247"/>
    </location>
</feature>
<comment type="subcellular location">
    <subcellularLocation>
        <location evidence="1">Membrane</location>
        <topology evidence="1">Multi-pass membrane protein</topology>
    </subcellularLocation>
</comment>
<dbReference type="EMBL" id="KV921856">
    <property type="protein sequence ID" value="ORE11632.1"/>
    <property type="molecule type" value="Genomic_DNA"/>
</dbReference>
<dbReference type="VEuPathDB" id="FungiDB:BCV72DRAFT_197542"/>
<evidence type="ECO:0000256" key="8">
    <source>
        <dbReference type="SAM" id="Phobius"/>
    </source>
</evidence>
<feature type="transmembrane region" description="Helical" evidence="8">
    <location>
        <begin position="51"/>
        <end position="72"/>
    </location>
</feature>
<feature type="transmembrane region" description="Helical" evidence="8">
    <location>
        <begin position="78"/>
        <end position="102"/>
    </location>
</feature>
<evidence type="ECO:0000259" key="9">
    <source>
        <dbReference type="Pfam" id="PF01490"/>
    </source>
</evidence>
<comment type="similarity">
    <text evidence="2">Belongs to the amino acid/polyamine transporter 2 family.</text>
</comment>
<evidence type="ECO:0000313" key="10">
    <source>
        <dbReference type="EMBL" id="ORE11632.1"/>
    </source>
</evidence>
<evidence type="ECO:0000256" key="3">
    <source>
        <dbReference type="ARBA" id="ARBA00022448"/>
    </source>
</evidence>
<feature type="transmembrane region" description="Helical" evidence="8">
    <location>
        <begin position="380"/>
        <end position="402"/>
    </location>
</feature>
<dbReference type="Proteomes" id="UP000242414">
    <property type="component" value="Unassembled WGS sequence"/>
</dbReference>
<name>A0A1X0RHV7_RHIZD</name>
<protein>
    <recommendedName>
        <fullName evidence="9">Amino acid transporter transmembrane domain-containing protein</fullName>
    </recommendedName>
</protein>
<accession>A0A1X0RHV7</accession>
<evidence type="ECO:0000256" key="4">
    <source>
        <dbReference type="ARBA" id="ARBA00022692"/>
    </source>
</evidence>
<keyword evidence="3" id="KW-0813">Transport</keyword>
<reference evidence="10" key="1">
    <citation type="journal article" date="2016" name="Proc. Natl. Acad. Sci. U.S.A.">
        <title>Lipid metabolic changes in an early divergent fungus govern the establishment of a mutualistic symbiosis with endobacteria.</title>
        <authorList>
            <person name="Lastovetsky O.A."/>
            <person name="Gaspar M.L."/>
            <person name="Mondo S.J."/>
            <person name="LaButti K.M."/>
            <person name="Sandor L."/>
            <person name="Grigoriev I.V."/>
            <person name="Henry S.A."/>
            <person name="Pawlowska T.E."/>
        </authorList>
    </citation>
    <scope>NUCLEOTIDE SEQUENCE [LARGE SCALE GENOMIC DNA]</scope>
    <source>
        <strain evidence="10">ATCC 52814</strain>
    </source>
</reference>
<dbReference type="AlphaFoldDB" id="A0A1X0RHV7"/>
<evidence type="ECO:0000256" key="2">
    <source>
        <dbReference type="ARBA" id="ARBA00008066"/>
    </source>
</evidence>
<feature type="transmembrane region" description="Helical" evidence="8">
    <location>
        <begin position="312"/>
        <end position="332"/>
    </location>
</feature>
<keyword evidence="6 8" id="KW-1133">Transmembrane helix</keyword>
<sequence>MDAQEIEKSSFPSSPVGSHIDSFKVKERTTDEIGCEEDSQSSINEFGHGNGTFLTGFFNVVCVVAGTGTLGLPHALAIGGWLGILIMILAFFMSVYNGTILIRCLYYKPGHRLHDYKEVGYAAYGWVGFVIATALHYLYLFGCPALYLVLAASNLHSLLEHTSGALSPAKWTIICGAVLLTPCLITKTLKEVTLLAAVGAICTAMAVFVVLIQAPMDHHAHPERVVITDAVIWTGFPSALATIAFSYGGINTYPHMEHALKKPHQWKWVLLTGMSFCTALYLLTAVPGYWSYGRQTVSPVYNSLPEGTGKMISMIVMTIHVVLAIPIFTTSFSLEMEKVIRLYDRSLNRWTVWLIRSVIRTCTMVVLVILAVYVPFFDDFMGLIGAFSGCGLIFLLPVLCYLKLTGVRNKPIYELAFCALTLLLGVVGCIFGTIDAIKSLVRDFHTTLS</sequence>
<dbReference type="InterPro" id="IPR013057">
    <property type="entry name" value="AA_transpt_TM"/>
</dbReference>
<gene>
    <name evidence="10" type="ORF">BCV72DRAFT_197542</name>
</gene>
<dbReference type="OrthoDB" id="40134at2759"/>
<feature type="transmembrane region" description="Helical" evidence="8">
    <location>
        <begin position="268"/>
        <end position="292"/>
    </location>
</feature>
<dbReference type="PANTHER" id="PTHR22950:SF692">
    <property type="entry name" value="TRANSMEMBRANE AMINO ACID TRANSPORTER FAMILY PROTEIN"/>
    <property type="match status" value="1"/>
</dbReference>
<feature type="transmembrane region" description="Helical" evidence="8">
    <location>
        <begin position="169"/>
        <end position="185"/>
    </location>
</feature>
<feature type="transmembrane region" description="Helical" evidence="8">
    <location>
        <begin position="123"/>
        <end position="149"/>
    </location>
</feature>
<dbReference type="Pfam" id="PF01490">
    <property type="entry name" value="Aa_trans"/>
    <property type="match status" value="1"/>
</dbReference>
<evidence type="ECO:0000256" key="1">
    <source>
        <dbReference type="ARBA" id="ARBA00004141"/>
    </source>
</evidence>
<keyword evidence="5" id="KW-0029">Amino-acid transport</keyword>
<organism evidence="10">
    <name type="scientific">Rhizopus microsporus var. microsporus</name>
    <dbReference type="NCBI Taxonomy" id="86635"/>
    <lineage>
        <taxon>Eukaryota</taxon>
        <taxon>Fungi</taxon>
        <taxon>Fungi incertae sedis</taxon>
        <taxon>Mucoromycota</taxon>
        <taxon>Mucoromycotina</taxon>
        <taxon>Mucoromycetes</taxon>
        <taxon>Mucorales</taxon>
        <taxon>Mucorineae</taxon>
        <taxon>Rhizopodaceae</taxon>
        <taxon>Rhizopus</taxon>
    </lineage>
</organism>
<feature type="transmembrane region" description="Helical" evidence="8">
    <location>
        <begin position="353"/>
        <end position="374"/>
    </location>
</feature>
<keyword evidence="4 8" id="KW-0812">Transmembrane</keyword>
<feature type="transmembrane region" description="Helical" evidence="8">
    <location>
        <begin position="414"/>
        <end position="434"/>
    </location>
</feature>
<feature type="domain" description="Amino acid transporter transmembrane" evidence="9">
    <location>
        <begin position="50"/>
        <end position="437"/>
    </location>
</feature>
<dbReference type="GO" id="GO:0005774">
    <property type="term" value="C:vacuolar membrane"/>
    <property type="evidence" value="ECO:0007669"/>
    <property type="project" value="TreeGrafter"/>
</dbReference>
<evidence type="ECO:0000256" key="7">
    <source>
        <dbReference type="ARBA" id="ARBA00023136"/>
    </source>
</evidence>
<evidence type="ECO:0000256" key="6">
    <source>
        <dbReference type="ARBA" id="ARBA00022989"/>
    </source>
</evidence>
<feature type="transmembrane region" description="Helical" evidence="8">
    <location>
        <begin position="192"/>
        <end position="214"/>
    </location>
</feature>